<evidence type="ECO:0000313" key="4">
    <source>
        <dbReference type="Proteomes" id="UP001500467"/>
    </source>
</evidence>
<dbReference type="Proteomes" id="UP001500467">
    <property type="component" value="Unassembled WGS sequence"/>
</dbReference>
<dbReference type="Gene3D" id="3.40.50.720">
    <property type="entry name" value="NAD(P)-binding Rossmann-like Domain"/>
    <property type="match status" value="1"/>
</dbReference>
<evidence type="ECO:0000256" key="1">
    <source>
        <dbReference type="ARBA" id="ARBA00006484"/>
    </source>
</evidence>
<name>A0ABN1VA94_9PSEU</name>
<dbReference type="PRINTS" id="PR00080">
    <property type="entry name" value="SDRFAMILY"/>
</dbReference>
<organism evidence="3 4">
    <name type="scientific">Prauserella alba</name>
    <dbReference type="NCBI Taxonomy" id="176898"/>
    <lineage>
        <taxon>Bacteria</taxon>
        <taxon>Bacillati</taxon>
        <taxon>Actinomycetota</taxon>
        <taxon>Actinomycetes</taxon>
        <taxon>Pseudonocardiales</taxon>
        <taxon>Pseudonocardiaceae</taxon>
        <taxon>Prauserella</taxon>
    </lineage>
</organism>
<protein>
    <submittedName>
        <fullName evidence="3">SDR family NAD(P)-dependent oxidoreductase</fullName>
    </submittedName>
</protein>
<comment type="caution">
    <text evidence="3">The sequence shown here is derived from an EMBL/GenBank/DDBJ whole genome shotgun (WGS) entry which is preliminary data.</text>
</comment>
<dbReference type="Pfam" id="PF13561">
    <property type="entry name" value="adh_short_C2"/>
    <property type="match status" value="1"/>
</dbReference>
<keyword evidence="4" id="KW-1185">Reference proteome</keyword>
<evidence type="ECO:0000313" key="3">
    <source>
        <dbReference type="EMBL" id="GAA1202107.1"/>
    </source>
</evidence>
<dbReference type="PROSITE" id="PS00061">
    <property type="entry name" value="ADH_SHORT"/>
    <property type="match status" value="1"/>
</dbReference>
<keyword evidence="2" id="KW-0560">Oxidoreductase</keyword>
<dbReference type="InterPro" id="IPR036291">
    <property type="entry name" value="NAD(P)-bd_dom_sf"/>
</dbReference>
<comment type="similarity">
    <text evidence="1">Belongs to the short-chain dehydrogenases/reductases (SDR) family.</text>
</comment>
<dbReference type="PANTHER" id="PTHR24321:SF8">
    <property type="entry name" value="ESTRADIOL 17-BETA-DEHYDROGENASE 8-RELATED"/>
    <property type="match status" value="1"/>
</dbReference>
<proteinExistence type="inferred from homology"/>
<reference evidence="3 4" key="1">
    <citation type="journal article" date="2019" name="Int. J. Syst. Evol. Microbiol.">
        <title>The Global Catalogue of Microorganisms (GCM) 10K type strain sequencing project: providing services to taxonomists for standard genome sequencing and annotation.</title>
        <authorList>
            <consortium name="The Broad Institute Genomics Platform"/>
            <consortium name="The Broad Institute Genome Sequencing Center for Infectious Disease"/>
            <person name="Wu L."/>
            <person name="Ma J."/>
        </authorList>
    </citation>
    <scope>NUCLEOTIDE SEQUENCE [LARGE SCALE GENOMIC DNA]</scope>
    <source>
        <strain evidence="3 4">JCM 13022</strain>
    </source>
</reference>
<dbReference type="SUPFAM" id="SSF51735">
    <property type="entry name" value="NAD(P)-binding Rossmann-fold domains"/>
    <property type="match status" value="1"/>
</dbReference>
<dbReference type="CDD" id="cd05233">
    <property type="entry name" value="SDR_c"/>
    <property type="match status" value="1"/>
</dbReference>
<dbReference type="PRINTS" id="PR00081">
    <property type="entry name" value="GDHRDH"/>
</dbReference>
<dbReference type="InterPro" id="IPR002347">
    <property type="entry name" value="SDR_fam"/>
</dbReference>
<accession>A0ABN1VA94</accession>
<dbReference type="EMBL" id="BAAALM010000006">
    <property type="protein sequence ID" value="GAA1202107.1"/>
    <property type="molecule type" value="Genomic_DNA"/>
</dbReference>
<evidence type="ECO:0000256" key="2">
    <source>
        <dbReference type="ARBA" id="ARBA00023002"/>
    </source>
</evidence>
<dbReference type="InterPro" id="IPR020904">
    <property type="entry name" value="Sc_DH/Rdtase_CS"/>
</dbReference>
<gene>
    <name evidence="3" type="ORF">GCM10009675_18790</name>
</gene>
<dbReference type="PANTHER" id="PTHR24321">
    <property type="entry name" value="DEHYDROGENASES, SHORT CHAIN"/>
    <property type="match status" value="1"/>
</dbReference>
<sequence length="258" mass="25677">MPGAGADMATYDVANRSAIVTGAGSGIGRAVARLLAANGAAFVVADLDGDSAHAVVGEIADAGGAATPLVGDVSDEDVHAEAVTEAEKRAPLRIAVNNAGIGGAAAELAEYPLESWHTVLAVNLGGVLHGLQAQIPAMAAHGGGSVVNMSSMLGSVGFRGHAAYVTSKHALQGLTRNAALEYGARGIRVNAVGPGFVNTPAVAGALDEATQRELAGRHALGRLAEPEEVAHLVAFLASDAAGFVTGSYHLVDGGYTAS</sequence>